<organism evidence="3 4">
    <name type="scientific">Mugilogobius chulae</name>
    <name type="common">yellowstripe goby</name>
    <dbReference type="NCBI Taxonomy" id="88201"/>
    <lineage>
        <taxon>Eukaryota</taxon>
        <taxon>Metazoa</taxon>
        <taxon>Chordata</taxon>
        <taxon>Craniata</taxon>
        <taxon>Vertebrata</taxon>
        <taxon>Euteleostomi</taxon>
        <taxon>Actinopterygii</taxon>
        <taxon>Neopterygii</taxon>
        <taxon>Teleostei</taxon>
        <taxon>Neoteleostei</taxon>
        <taxon>Acanthomorphata</taxon>
        <taxon>Gobiaria</taxon>
        <taxon>Gobiiformes</taxon>
        <taxon>Gobioidei</taxon>
        <taxon>Gobiidae</taxon>
        <taxon>Gobionellinae</taxon>
        <taxon>Mugilogobius</taxon>
    </lineage>
</organism>
<dbReference type="Gene3D" id="3.40.50.300">
    <property type="entry name" value="P-loop containing nucleotide triphosphate hydrolases"/>
    <property type="match status" value="1"/>
</dbReference>
<feature type="domain" description="TLDc" evidence="2">
    <location>
        <begin position="3"/>
        <end position="163"/>
    </location>
</feature>
<dbReference type="CDD" id="cd00882">
    <property type="entry name" value="Ras_like_GTPase"/>
    <property type="match status" value="1"/>
</dbReference>
<dbReference type="SMART" id="SM00584">
    <property type="entry name" value="TLDc"/>
    <property type="match status" value="1"/>
</dbReference>
<accession>A0AAW0NM54</accession>
<dbReference type="PROSITE" id="PS51886">
    <property type="entry name" value="TLDC"/>
    <property type="match status" value="1"/>
</dbReference>
<protein>
    <recommendedName>
        <fullName evidence="2">TLDc domain-containing protein</fullName>
    </recommendedName>
</protein>
<dbReference type="InterPro" id="IPR006571">
    <property type="entry name" value="TLDc_dom"/>
</dbReference>
<dbReference type="InterPro" id="IPR027417">
    <property type="entry name" value="P-loop_NTPase"/>
</dbReference>
<dbReference type="PANTHER" id="PTHR14241">
    <property type="entry name" value="INTERFERON-INDUCED PROTEIN 44"/>
    <property type="match status" value="1"/>
</dbReference>
<dbReference type="Pfam" id="PF07534">
    <property type="entry name" value="TLD"/>
    <property type="match status" value="1"/>
</dbReference>
<keyword evidence="4" id="KW-1185">Reference proteome</keyword>
<comment type="caution">
    <text evidence="3">The sequence shown here is derived from an EMBL/GenBank/DDBJ whole genome shotgun (WGS) entry which is preliminary data.</text>
</comment>
<comment type="similarity">
    <text evidence="1">Belongs to the IFI44 family.</text>
</comment>
<sequence length="450" mass="50633">MSAIITSSLTVAQRKKLLSLFNNAKLHLLYKASVHNFYANQFHNRCDKQGPTVCVAYNPSGFIYGAYTSKDFAQTTRKIIDEHAFLFSIHEDRPMLVQVRVNWDHPAFEDATTGPNFGTLLFLNKNTATVRIRNSGGEAYTFDPAELFGGDLTLTEFEVYRVEEIGAYLSKPWRNIQWTEDKREELIKKIQSYCPNMKSVKETRLLLVGPVGAGKSSFCNSINSVFRGHMTSRAIAGTAGKSVTVQFRTYTITASKGRSSVPLILCDTMGLEEEDNQGLNPNEVMNICKGHVPDHYQFNPQAPLQEGAAGYKKHVTLKDKIHCLVYVVDASRVSLMSQKILDNFTTIREKANHMGIPQILLMTKIDEACPLVEEDLKNVYHSAHIQKKAREASVTLGIPLSCIVPIKNYFEELELNLEADVLLLSAVELMRNYADSFFENQTPEDNEETD</sequence>
<dbReference type="EMBL" id="JBBPFD010000012">
    <property type="protein sequence ID" value="KAK7904028.1"/>
    <property type="molecule type" value="Genomic_DNA"/>
</dbReference>
<dbReference type="PANTHER" id="PTHR14241:SF32">
    <property type="entry name" value="VWFA DOMAIN-CONTAINING PROTEIN-RELATED"/>
    <property type="match status" value="1"/>
</dbReference>
<evidence type="ECO:0000256" key="1">
    <source>
        <dbReference type="ARBA" id="ARBA00009243"/>
    </source>
</evidence>
<proteinExistence type="inferred from homology"/>
<evidence type="ECO:0000259" key="2">
    <source>
        <dbReference type="PROSITE" id="PS51886"/>
    </source>
</evidence>
<gene>
    <name evidence="3" type="ORF">WMY93_016635</name>
</gene>
<dbReference type="AlphaFoldDB" id="A0AAW0NM54"/>
<dbReference type="GO" id="GO:0006955">
    <property type="term" value="P:immune response"/>
    <property type="evidence" value="ECO:0007669"/>
    <property type="project" value="TreeGrafter"/>
</dbReference>
<dbReference type="SUPFAM" id="SSF52540">
    <property type="entry name" value="P-loop containing nucleoside triphosphate hydrolases"/>
    <property type="match status" value="1"/>
</dbReference>
<name>A0AAW0NM54_9GOBI</name>
<reference evidence="4" key="1">
    <citation type="submission" date="2024-04" db="EMBL/GenBank/DDBJ databases">
        <title>Salinicola lusitanus LLJ914,a marine bacterium isolated from the Okinawa Trough.</title>
        <authorList>
            <person name="Li J."/>
        </authorList>
    </citation>
    <scope>NUCLEOTIDE SEQUENCE [LARGE SCALE GENOMIC DNA]</scope>
</reference>
<evidence type="ECO:0000313" key="4">
    <source>
        <dbReference type="Proteomes" id="UP001460270"/>
    </source>
</evidence>
<dbReference type="Proteomes" id="UP001460270">
    <property type="component" value="Unassembled WGS sequence"/>
</dbReference>
<evidence type="ECO:0000313" key="3">
    <source>
        <dbReference type="EMBL" id="KAK7904028.1"/>
    </source>
</evidence>